<reference evidence="1 2" key="1">
    <citation type="journal article" date="2020" name="Cell">
        <title>Large-Scale Comparative Analyses of Tick Genomes Elucidate Their Genetic Diversity and Vector Capacities.</title>
        <authorList>
            <consortium name="Tick Genome and Microbiome Consortium (TIGMIC)"/>
            <person name="Jia N."/>
            <person name="Wang J."/>
            <person name="Shi W."/>
            <person name="Du L."/>
            <person name="Sun Y."/>
            <person name="Zhan W."/>
            <person name="Jiang J.F."/>
            <person name="Wang Q."/>
            <person name="Zhang B."/>
            <person name="Ji P."/>
            <person name="Bell-Sakyi L."/>
            <person name="Cui X.M."/>
            <person name="Yuan T.T."/>
            <person name="Jiang B.G."/>
            <person name="Yang W.F."/>
            <person name="Lam T.T."/>
            <person name="Chang Q.C."/>
            <person name="Ding S.J."/>
            <person name="Wang X.J."/>
            <person name="Zhu J.G."/>
            <person name="Ruan X.D."/>
            <person name="Zhao L."/>
            <person name="Wei J.T."/>
            <person name="Ye R.Z."/>
            <person name="Que T.C."/>
            <person name="Du C.H."/>
            <person name="Zhou Y.H."/>
            <person name="Cheng J.X."/>
            <person name="Dai P.F."/>
            <person name="Guo W.B."/>
            <person name="Han X.H."/>
            <person name="Huang E.J."/>
            <person name="Li L.F."/>
            <person name="Wei W."/>
            <person name="Gao Y.C."/>
            <person name="Liu J.Z."/>
            <person name="Shao H.Z."/>
            <person name="Wang X."/>
            <person name="Wang C.C."/>
            <person name="Yang T.C."/>
            <person name="Huo Q.B."/>
            <person name="Li W."/>
            <person name="Chen H.Y."/>
            <person name="Chen S.E."/>
            <person name="Zhou L.G."/>
            <person name="Ni X.B."/>
            <person name="Tian J.H."/>
            <person name="Sheng Y."/>
            <person name="Liu T."/>
            <person name="Pan Y.S."/>
            <person name="Xia L.Y."/>
            <person name="Li J."/>
            <person name="Zhao F."/>
            <person name="Cao W.C."/>
        </authorList>
    </citation>
    <scope>NUCLEOTIDE SEQUENCE [LARGE SCALE GENOMIC DNA]</scope>
    <source>
        <strain evidence="1">Iper-2018</strain>
    </source>
</reference>
<dbReference type="EMBL" id="JABSTQ010011426">
    <property type="protein sequence ID" value="KAG0411508.1"/>
    <property type="molecule type" value="Genomic_DNA"/>
</dbReference>
<dbReference type="Proteomes" id="UP000805193">
    <property type="component" value="Unassembled WGS sequence"/>
</dbReference>
<keyword evidence="2" id="KW-1185">Reference proteome</keyword>
<evidence type="ECO:0000313" key="1">
    <source>
        <dbReference type="EMBL" id="KAG0411508.1"/>
    </source>
</evidence>
<proteinExistence type="predicted"/>
<gene>
    <name evidence="1" type="ORF">HPB47_011362</name>
</gene>
<evidence type="ECO:0000313" key="2">
    <source>
        <dbReference type="Proteomes" id="UP000805193"/>
    </source>
</evidence>
<name>A0AC60NWI3_IXOPE</name>
<protein>
    <submittedName>
        <fullName evidence="1">Uncharacterized protein</fullName>
    </submittedName>
</protein>
<organism evidence="1 2">
    <name type="scientific">Ixodes persulcatus</name>
    <name type="common">Taiga tick</name>
    <dbReference type="NCBI Taxonomy" id="34615"/>
    <lineage>
        <taxon>Eukaryota</taxon>
        <taxon>Metazoa</taxon>
        <taxon>Ecdysozoa</taxon>
        <taxon>Arthropoda</taxon>
        <taxon>Chelicerata</taxon>
        <taxon>Arachnida</taxon>
        <taxon>Acari</taxon>
        <taxon>Parasitiformes</taxon>
        <taxon>Ixodida</taxon>
        <taxon>Ixodoidea</taxon>
        <taxon>Ixodidae</taxon>
        <taxon>Ixodinae</taxon>
        <taxon>Ixodes</taxon>
    </lineage>
</organism>
<accession>A0AC60NWI3</accession>
<comment type="caution">
    <text evidence="1">The sequence shown here is derived from an EMBL/GenBank/DDBJ whole genome shotgun (WGS) entry which is preliminary data.</text>
</comment>
<sequence length="474" mass="52040">MAADDHGPVEALSHRMVGFSDALDWRPLLFVEPVIAERACALCDVVCGTAVRLSCAHTLCPDCYAECVEQGRICPLDQEPFSEDDLLRLDCSASYLGKRRRLEGVDYGFQSASSTGVLTVSSTAVPRFPPDDVVGVSCCWLPQSWSGGGTSTMRPDGRRKTKQTRDGMPRRQRHLVAAHLFHQDRDVQQRFTPAPATRFIAVQDYFLCVGGIGCKCKCTSQRYVPSTVMQTHINGDAAVTVIPRCKVGLSGQLRTGLHLPGQWVALDASNYRRKDKSVKDASEHFGLCLDYAPYDGLQQTPSAIGAQAMHNVWGVKSHDTFTSYLAQSIRCNSLKATNTVAKNCQSREPDSIQQARDELKEALGKVSEELISLQSGLNQCREDIRATRATGTSCQHLLESQALRLNALNALCTSSFTEERRTVEKVAADVAAMKLSSSLCFALELPRRLISVWLFPSPQQLGMSINPNVQLGID</sequence>